<evidence type="ECO:0000259" key="3">
    <source>
        <dbReference type="SMART" id="SM00062"/>
    </source>
</evidence>
<dbReference type="PANTHER" id="PTHR35936">
    <property type="entry name" value="MEMBRANE-BOUND LYTIC MUREIN TRANSGLYCOSYLASE F"/>
    <property type="match status" value="1"/>
</dbReference>
<dbReference type="PANTHER" id="PTHR35936:SF17">
    <property type="entry name" value="ARGININE-BINDING EXTRACELLULAR PROTEIN ARTP"/>
    <property type="match status" value="1"/>
</dbReference>
<evidence type="ECO:0000256" key="2">
    <source>
        <dbReference type="SAM" id="SignalP"/>
    </source>
</evidence>
<dbReference type="Pfam" id="PF00497">
    <property type="entry name" value="SBP_bac_3"/>
    <property type="match status" value="1"/>
</dbReference>
<feature type="domain" description="Solute-binding protein family 3/N-terminal" evidence="3">
    <location>
        <begin position="70"/>
        <end position="298"/>
    </location>
</feature>
<keyword evidence="1 2" id="KW-0732">Signal</keyword>
<dbReference type="RefSeq" id="WP_239266063.1">
    <property type="nucleotide sequence ID" value="NZ_JAKRCV010000071.1"/>
</dbReference>
<protein>
    <submittedName>
        <fullName evidence="4">ABC transporter substrate-binding protein</fullName>
    </submittedName>
</protein>
<dbReference type="Proteomes" id="UP001521931">
    <property type="component" value="Unassembled WGS sequence"/>
</dbReference>
<dbReference type="EMBL" id="JAKRCV010000071">
    <property type="protein sequence ID" value="MCG7323359.1"/>
    <property type="molecule type" value="Genomic_DNA"/>
</dbReference>
<evidence type="ECO:0000313" key="5">
    <source>
        <dbReference type="Proteomes" id="UP001521931"/>
    </source>
</evidence>
<gene>
    <name evidence="4" type="ORF">MHL29_15870</name>
</gene>
<feature type="chain" id="PRO_5046393210" evidence="2">
    <location>
        <begin position="25"/>
        <end position="308"/>
    </location>
</feature>
<name>A0ABS9Q678_9MICO</name>
<dbReference type="SMART" id="SM00062">
    <property type="entry name" value="PBPb"/>
    <property type="match status" value="1"/>
</dbReference>
<dbReference type="PROSITE" id="PS51257">
    <property type="entry name" value="PROKAR_LIPOPROTEIN"/>
    <property type="match status" value="1"/>
</dbReference>
<evidence type="ECO:0000256" key="1">
    <source>
        <dbReference type="ARBA" id="ARBA00022729"/>
    </source>
</evidence>
<dbReference type="Gene3D" id="3.40.190.10">
    <property type="entry name" value="Periplasmic binding protein-like II"/>
    <property type="match status" value="2"/>
</dbReference>
<accession>A0ABS9Q678</accession>
<proteinExistence type="predicted"/>
<reference evidence="4 5" key="1">
    <citation type="submission" date="2022-02" db="EMBL/GenBank/DDBJ databases">
        <title>Uncovering new skin microbiome diversity through culturing and metagenomics.</title>
        <authorList>
            <person name="Conlan S."/>
            <person name="Deming C."/>
            <person name="Nisc Comparative Sequencing Program N."/>
            <person name="Segre J.A."/>
        </authorList>
    </citation>
    <scope>NUCLEOTIDE SEQUENCE [LARGE SCALE GENOMIC DNA]</scope>
    <source>
        <strain evidence="4 5">ACRQZ</strain>
    </source>
</reference>
<dbReference type="SUPFAM" id="SSF53850">
    <property type="entry name" value="Periplasmic binding protein-like II"/>
    <property type="match status" value="1"/>
</dbReference>
<feature type="signal peptide" evidence="2">
    <location>
        <begin position="1"/>
        <end position="24"/>
    </location>
</feature>
<keyword evidence="5" id="KW-1185">Reference proteome</keyword>
<dbReference type="CDD" id="cd01004">
    <property type="entry name" value="PBP2_MidA_like"/>
    <property type="match status" value="1"/>
</dbReference>
<sequence length="308" mass="31650">MPTRPARASVVVAALAVASSLSLAACGSDSLESGAAKASSAAGSATAAASQAVDQALADKVPAKIKQAGVLKVGSDASYAPNEFIGDDGKTVTGMDVDLFTAAAQKLGLKAEFQNAEFPSIILGVTSGKFDVGVSSFTINADRKQKVNMVQYFNAGTLWAVKKGNPKQVDPAKACGLKVGVQKGTVQIDDLTARSKKCTDAGQPAITQIVETEQSKVTADLSSGKVDAMAADSPITNYAVKQTNGQLEKVGELYDSAPYGIVVPKDQQALAEAIGGAFAAMEKSGDYKKVLEKWNNADGAVTAFPVNP</sequence>
<dbReference type="InterPro" id="IPR001638">
    <property type="entry name" value="Solute-binding_3/MltF_N"/>
</dbReference>
<comment type="caution">
    <text evidence="4">The sequence shown here is derived from an EMBL/GenBank/DDBJ whole genome shotgun (WGS) entry which is preliminary data.</text>
</comment>
<organism evidence="4 5">
    <name type="scientific">Arsenicicoccus bolidensis</name>
    <dbReference type="NCBI Taxonomy" id="229480"/>
    <lineage>
        <taxon>Bacteria</taxon>
        <taxon>Bacillati</taxon>
        <taxon>Actinomycetota</taxon>
        <taxon>Actinomycetes</taxon>
        <taxon>Micrococcales</taxon>
        <taxon>Intrasporangiaceae</taxon>
        <taxon>Arsenicicoccus</taxon>
    </lineage>
</organism>
<evidence type="ECO:0000313" key="4">
    <source>
        <dbReference type="EMBL" id="MCG7323359.1"/>
    </source>
</evidence>